<accession>A0AAD7DF83</accession>
<name>A0AAD7DF83_MYCRO</name>
<comment type="caution">
    <text evidence="1">The sequence shown here is derived from an EMBL/GenBank/DDBJ whole genome shotgun (WGS) entry which is preliminary data.</text>
</comment>
<sequence length="397" mass="44655">MKPLHIQEVVDRCIAFLDASHPALHACSLVSRSWVHAAQAQIYSEITLCSYRSSDPQRSFEALRLRVTVSRLLDLLDASPHLTRYISTIRIDSMPIYLMRQRLTPGTSTPGVLKLCTLPFTRLSSLQIEHSPTLAPDSEASAALKEILSFPTLRALHLSCTFADRAHFLTMWENCSPNIKHLYLNCRIEDDQAPTSSRPGFVARPPVKLDTFKSLNIINIMWWLEASRCPLDFSGLKTLYAFGPDVDVLQHRILASSLQTIEVLGLSSPNAHMAVFERITDLRLRIFRDDPRPVSRALSAIRPENRARLRALRLFLAGWPPTVDALYMHCENPHGALAGLDLADQFPNLALLHISVAVETPALTQGPERYFPLPDPRISVQWDFLPGEGEPWYRGIA</sequence>
<evidence type="ECO:0000313" key="1">
    <source>
        <dbReference type="EMBL" id="KAJ7689908.1"/>
    </source>
</evidence>
<reference evidence="1" key="1">
    <citation type="submission" date="2023-03" db="EMBL/GenBank/DDBJ databases">
        <title>Massive genome expansion in bonnet fungi (Mycena s.s.) driven by repeated elements and novel gene families across ecological guilds.</title>
        <authorList>
            <consortium name="Lawrence Berkeley National Laboratory"/>
            <person name="Harder C.B."/>
            <person name="Miyauchi S."/>
            <person name="Viragh M."/>
            <person name="Kuo A."/>
            <person name="Thoen E."/>
            <person name="Andreopoulos B."/>
            <person name="Lu D."/>
            <person name="Skrede I."/>
            <person name="Drula E."/>
            <person name="Henrissat B."/>
            <person name="Morin E."/>
            <person name="Kohler A."/>
            <person name="Barry K."/>
            <person name="LaButti K."/>
            <person name="Morin E."/>
            <person name="Salamov A."/>
            <person name="Lipzen A."/>
            <person name="Mereny Z."/>
            <person name="Hegedus B."/>
            <person name="Baldrian P."/>
            <person name="Stursova M."/>
            <person name="Weitz H."/>
            <person name="Taylor A."/>
            <person name="Grigoriev I.V."/>
            <person name="Nagy L.G."/>
            <person name="Martin F."/>
            <person name="Kauserud H."/>
        </authorList>
    </citation>
    <scope>NUCLEOTIDE SEQUENCE</scope>
    <source>
        <strain evidence="1">CBHHK067</strain>
    </source>
</reference>
<evidence type="ECO:0000313" key="2">
    <source>
        <dbReference type="Proteomes" id="UP001221757"/>
    </source>
</evidence>
<gene>
    <name evidence="1" type="ORF">B0H17DRAFT_1201938</name>
</gene>
<organism evidence="1 2">
    <name type="scientific">Mycena rosella</name>
    <name type="common">Pink bonnet</name>
    <name type="synonym">Agaricus rosellus</name>
    <dbReference type="NCBI Taxonomy" id="1033263"/>
    <lineage>
        <taxon>Eukaryota</taxon>
        <taxon>Fungi</taxon>
        <taxon>Dikarya</taxon>
        <taxon>Basidiomycota</taxon>
        <taxon>Agaricomycotina</taxon>
        <taxon>Agaricomycetes</taxon>
        <taxon>Agaricomycetidae</taxon>
        <taxon>Agaricales</taxon>
        <taxon>Marasmiineae</taxon>
        <taxon>Mycenaceae</taxon>
        <taxon>Mycena</taxon>
    </lineage>
</organism>
<keyword evidence="2" id="KW-1185">Reference proteome</keyword>
<proteinExistence type="predicted"/>
<protein>
    <recommendedName>
        <fullName evidence="3">F-box domain-containing protein</fullName>
    </recommendedName>
</protein>
<dbReference type="EMBL" id="JARKIE010000068">
    <property type="protein sequence ID" value="KAJ7689908.1"/>
    <property type="molecule type" value="Genomic_DNA"/>
</dbReference>
<evidence type="ECO:0008006" key="3">
    <source>
        <dbReference type="Google" id="ProtNLM"/>
    </source>
</evidence>
<dbReference type="AlphaFoldDB" id="A0AAD7DF83"/>
<dbReference type="Proteomes" id="UP001221757">
    <property type="component" value="Unassembled WGS sequence"/>
</dbReference>